<sequence length="269" mass="30208">MKINKIFLLAAMALTGMGFASCSDDDNFEPGKPAGSNNVYFVDEASQVLELTATSFTITVGRADAGSALSVPLTQVQVDPVFTVPATAEFAAGQTETEVTIQISAEAVPFTNYQLRLAIPEEYTSPYKVNEKGYVPEMNVNIMKEDYKPFQKGTYYSQFNDAEVHNNVLEYSEMQKTYRVKVVDEAMEHTFTFTIDANNKIHINEKQIYQGWDYSEEYGGVYAMQADDKESFYDESDGDKTYIFGFKYALPKAGLSFTNSAYDYFVVEE</sequence>
<dbReference type="PROSITE" id="PS51257">
    <property type="entry name" value="PROKAR_LIPOPROTEIN"/>
    <property type="match status" value="1"/>
</dbReference>
<feature type="chain" id="PRO_5009283232" description="Lipoprotein" evidence="1">
    <location>
        <begin position="21"/>
        <end position="269"/>
    </location>
</feature>
<dbReference type="EMBL" id="FNUV01000001">
    <property type="protein sequence ID" value="SEF39487.1"/>
    <property type="molecule type" value="Genomic_DNA"/>
</dbReference>
<evidence type="ECO:0008006" key="4">
    <source>
        <dbReference type="Google" id="ProtNLM"/>
    </source>
</evidence>
<protein>
    <recommendedName>
        <fullName evidence="4">Lipoprotein</fullName>
    </recommendedName>
</protein>
<reference evidence="2 3" key="1">
    <citation type="submission" date="2016-10" db="EMBL/GenBank/DDBJ databases">
        <authorList>
            <person name="de Groot N.N."/>
        </authorList>
    </citation>
    <scope>NUCLEOTIDE SEQUENCE [LARGE SCALE GENOMIC DNA]</scope>
    <source>
        <strain evidence="2 3">AR32</strain>
    </source>
</reference>
<dbReference type="AlphaFoldDB" id="A0A1H5RPK7"/>
<accession>A0A1H5RPK7</accession>
<evidence type="ECO:0000313" key="2">
    <source>
        <dbReference type="EMBL" id="SEF39487.1"/>
    </source>
</evidence>
<name>A0A1H5RPK7_XYLRU</name>
<feature type="signal peptide" evidence="1">
    <location>
        <begin position="1"/>
        <end position="20"/>
    </location>
</feature>
<gene>
    <name evidence="2" type="ORF">SAMN05216354_0208</name>
</gene>
<keyword evidence="1" id="KW-0732">Signal</keyword>
<dbReference type="RefSeq" id="WP_146063051.1">
    <property type="nucleotide sequence ID" value="NZ_FNUV01000001.1"/>
</dbReference>
<organism evidence="2 3">
    <name type="scientific">Xylanibacter ruminicola</name>
    <name type="common">Prevotella ruminicola</name>
    <dbReference type="NCBI Taxonomy" id="839"/>
    <lineage>
        <taxon>Bacteria</taxon>
        <taxon>Pseudomonadati</taxon>
        <taxon>Bacteroidota</taxon>
        <taxon>Bacteroidia</taxon>
        <taxon>Bacteroidales</taxon>
        <taxon>Prevotellaceae</taxon>
        <taxon>Xylanibacter</taxon>
    </lineage>
</organism>
<proteinExistence type="predicted"/>
<dbReference type="Proteomes" id="UP000236735">
    <property type="component" value="Unassembled WGS sequence"/>
</dbReference>
<evidence type="ECO:0000313" key="3">
    <source>
        <dbReference type="Proteomes" id="UP000236735"/>
    </source>
</evidence>
<evidence type="ECO:0000256" key="1">
    <source>
        <dbReference type="SAM" id="SignalP"/>
    </source>
</evidence>